<dbReference type="InterPro" id="IPR001810">
    <property type="entry name" value="F-box_dom"/>
</dbReference>
<reference evidence="3" key="1">
    <citation type="submission" date="2024-06" db="EMBL/GenBank/DDBJ databases">
        <title>Multi-omics analyses provide insights into the biosynthesis of the anticancer antibiotic pleurotin in Hohenbuehelia grisea.</title>
        <authorList>
            <person name="Weaver J.A."/>
            <person name="Alberti F."/>
        </authorList>
    </citation>
    <scope>NUCLEOTIDE SEQUENCE [LARGE SCALE GENOMIC DNA]</scope>
    <source>
        <strain evidence="3">T-177</strain>
    </source>
</reference>
<dbReference type="Gene3D" id="1.20.1280.50">
    <property type="match status" value="1"/>
</dbReference>
<protein>
    <recommendedName>
        <fullName evidence="1">F-box domain-containing protein</fullName>
    </recommendedName>
</protein>
<evidence type="ECO:0000313" key="2">
    <source>
        <dbReference type="EMBL" id="KAL0961231.1"/>
    </source>
</evidence>
<sequence length="265" mass="29974">MLVCSPPSRVRTIDDIVSTFDPLDRTLHPLQIPVALTVRSSRPSYSHQPHCGVAELPVELLLEIFSFLPLKYLIAARGVNQHWRALVPSAKLPPARRALYDLYYDTLASPSFLPSRPRVLARLKSFDRELYLDRISQKGGELPEEFRLWILEWPAKAAFRSAWPGLANEATVDPFVTEGANCLTVPQVREMRFFRDGLEHKVPALDVWWYGFTHYASLLLHSSDTTLDGAVYVSTGVLYDDSGHGNIRIAAGWVGYLRQLLKSME</sequence>
<accession>A0ABR3JZM3</accession>
<gene>
    <name evidence="2" type="ORF">HGRIS_006197</name>
</gene>
<dbReference type="SMART" id="SM00256">
    <property type="entry name" value="FBOX"/>
    <property type="match status" value="1"/>
</dbReference>
<evidence type="ECO:0000313" key="3">
    <source>
        <dbReference type="Proteomes" id="UP001556367"/>
    </source>
</evidence>
<evidence type="ECO:0000259" key="1">
    <source>
        <dbReference type="PROSITE" id="PS50181"/>
    </source>
</evidence>
<dbReference type="Pfam" id="PF00646">
    <property type="entry name" value="F-box"/>
    <property type="match status" value="1"/>
</dbReference>
<organism evidence="2 3">
    <name type="scientific">Hohenbuehelia grisea</name>
    <dbReference type="NCBI Taxonomy" id="104357"/>
    <lineage>
        <taxon>Eukaryota</taxon>
        <taxon>Fungi</taxon>
        <taxon>Dikarya</taxon>
        <taxon>Basidiomycota</taxon>
        <taxon>Agaricomycotina</taxon>
        <taxon>Agaricomycetes</taxon>
        <taxon>Agaricomycetidae</taxon>
        <taxon>Agaricales</taxon>
        <taxon>Pleurotineae</taxon>
        <taxon>Pleurotaceae</taxon>
        <taxon>Hohenbuehelia</taxon>
    </lineage>
</organism>
<dbReference type="PROSITE" id="PS50181">
    <property type="entry name" value="FBOX"/>
    <property type="match status" value="1"/>
</dbReference>
<feature type="domain" description="F-box" evidence="1">
    <location>
        <begin position="50"/>
        <end position="107"/>
    </location>
</feature>
<keyword evidence="3" id="KW-1185">Reference proteome</keyword>
<name>A0ABR3JZM3_9AGAR</name>
<dbReference type="CDD" id="cd09917">
    <property type="entry name" value="F-box_SF"/>
    <property type="match status" value="1"/>
</dbReference>
<proteinExistence type="predicted"/>
<dbReference type="InterPro" id="IPR036047">
    <property type="entry name" value="F-box-like_dom_sf"/>
</dbReference>
<dbReference type="SUPFAM" id="SSF81383">
    <property type="entry name" value="F-box domain"/>
    <property type="match status" value="1"/>
</dbReference>
<dbReference type="Proteomes" id="UP001556367">
    <property type="component" value="Unassembled WGS sequence"/>
</dbReference>
<comment type="caution">
    <text evidence="2">The sequence shown here is derived from an EMBL/GenBank/DDBJ whole genome shotgun (WGS) entry which is preliminary data.</text>
</comment>
<dbReference type="EMBL" id="JASNQZ010000001">
    <property type="protein sequence ID" value="KAL0961231.1"/>
    <property type="molecule type" value="Genomic_DNA"/>
</dbReference>